<dbReference type="AlphaFoldDB" id="A0A5C5FRE4"/>
<dbReference type="Proteomes" id="UP000311382">
    <property type="component" value="Unassembled WGS sequence"/>
</dbReference>
<dbReference type="EMBL" id="SOZI01000117">
    <property type="protein sequence ID" value="TNY18889.1"/>
    <property type="molecule type" value="Genomic_DNA"/>
</dbReference>
<name>A0A5C5FRE4_9BASI</name>
<organism evidence="1 2">
    <name type="scientific">Rhodotorula diobovata</name>
    <dbReference type="NCBI Taxonomy" id="5288"/>
    <lineage>
        <taxon>Eukaryota</taxon>
        <taxon>Fungi</taxon>
        <taxon>Dikarya</taxon>
        <taxon>Basidiomycota</taxon>
        <taxon>Pucciniomycotina</taxon>
        <taxon>Microbotryomycetes</taxon>
        <taxon>Sporidiobolales</taxon>
        <taxon>Sporidiobolaceae</taxon>
        <taxon>Rhodotorula</taxon>
    </lineage>
</organism>
<evidence type="ECO:0000313" key="2">
    <source>
        <dbReference type="Proteomes" id="UP000311382"/>
    </source>
</evidence>
<keyword evidence="2" id="KW-1185">Reference proteome</keyword>
<dbReference type="STRING" id="5288.A0A5C5FRE4"/>
<sequence>MRMPGVSRTTTIPAPLARLYSHLPLVVLPAPQGTTAPPTSPTIWAYGPPPRGHKESLDPLCRAAQAFARFSLGDAPAQVRWLDWDGKEGAPGGSLPALHTPGGDLLVGDEVSAWVAAQGATKSSRTKKGETPPADPAQQAFLALLTSTLLPAVLSALYLSPASLTPPVVPARSRPFLSEIAHTYLSWNDRADRIDEVKRLRGGKVGKEAVLDLEEVEREAEETIRALDAKLGGADKDAWFGAASSPSKVDALAYALLSIVSVLPPTCDKVLRPALERCPGLVAWVKAHDP</sequence>
<protein>
    <submittedName>
        <fullName evidence="1">Uncharacterized protein</fullName>
    </submittedName>
</protein>
<comment type="caution">
    <text evidence="1">The sequence shown here is derived from an EMBL/GenBank/DDBJ whole genome shotgun (WGS) entry which is preliminary data.</text>
</comment>
<proteinExistence type="predicted"/>
<accession>A0A5C5FRE4</accession>
<gene>
    <name evidence="1" type="ORF">DMC30DRAFT_424965</name>
</gene>
<reference evidence="1 2" key="1">
    <citation type="submission" date="2019-03" db="EMBL/GenBank/DDBJ databases">
        <title>Rhodosporidium diobovatum UCD-FST 08-225 genome sequencing, assembly, and annotation.</title>
        <authorList>
            <person name="Fakankun I.U."/>
            <person name="Fristensky B."/>
            <person name="Levin D.B."/>
        </authorList>
    </citation>
    <scope>NUCLEOTIDE SEQUENCE [LARGE SCALE GENOMIC DNA]</scope>
    <source>
        <strain evidence="1 2">UCD-FST 08-225</strain>
    </source>
</reference>
<dbReference type="OrthoDB" id="198787at2759"/>
<evidence type="ECO:0000313" key="1">
    <source>
        <dbReference type="EMBL" id="TNY18889.1"/>
    </source>
</evidence>